<evidence type="ECO:0000313" key="4">
    <source>
        <dbReference type="Proteomes" id="UP000017861"/>
    </source>
</evidence>
<organism evidence="3 4">
    <name type="scientific">Trypanosoma cruzi Dm28c</name>
    <dbReference type="NCBI Taxonomy" id="1416333"/>
    <lineage>
        <taxon>Eukaryota</taxon>
        <taxon>Discoba</taxon>
        <taxon>Euglenozoa</taxon>
        <taxon>Kinetoplastea</taxon>
        <taxon>Metakinetoplastina</taxon>
        <taxon>Trypanosomatida</taxon>
        <taxon>Trypanosomatidae</taxon>
        <taxon>Trypanosoma</taxon>
        <taxon>Schizotrypanum</taxon>
    </lineage>
</organism>
<keyword evidence="1" id="KW-1133">Transmembrane helix</keyword>
<accession>V5BBH1</accession>
<keyword evidence="1" id="KW-0472">Membrane</keyword>
<keyword evidence="2" id="KW-0732">Signal</keyword>
<comment type="caution">
    <text evidence="3">The sequence shown here is derived from an EMBL/GenBank/DDBJ whole genome shotgun (WGS) entry which is preliminary data.</text>
</comment>
<sequence length="268" mass="29402">MDFFLFYSSLFNCLFCTLPARVPCVFRPTAPLAHHRHAHDDGPVRLACCTHEEGRDERRAEGAVTCGRATRTCGRSTHFFPLVFCFLCGQGWQTPAAPHTQPHPAAVFFSFCFFLFDGCVPPPCVIVDVGAVPHVSLPSSCASCCADVPPCAPLLFCSSDTQTKVFARCSAGMLLATAGRWLASRADMARPLRVCLRWESRCHWMDVCGTPFALCWWPADAAARCPPCEQVLPVLGVILLFPFVFALPCACVARCVLTRDGRCHDSIL</sequence>
<protein>
    <recommendedName>
        <fullName evidence="5">Mucin TcMUCII</fullName>
    </recommendedName>
</protein>
<feature type="transmembrane region" description="Helical" evidence="1">
    <location>
        <begin position="234"/>
        <end position="257"/>
    </location>
</feature>
<dbReference type="AlphaFoldDB" id="V5BBH1"/>
<reference evidence="3 4" key="1">
    <citation type="journal article" date="2014" name="Genome Announc.">
        <title>Trypanosoma cruzi Clone Dm28c Draft Genome Sequence.</title>
        <authorList>
            <person name="Grisard E.C."/>
            <person name="Teixeira S.M."/>
            <person name="de Almeida L.G."/>
            <person name="Stoco P.H."/>
            <person name="Gerber A.L."/>
            <person name="Talavera-Lopez C."/>
            <person name="Lima O.C."/>
            <person name="Andersson B."/>
            <person name="de Vasconcelos A.T."/>
        </authorList>
    </citation>
    <scope>NUCLEOTIDE SEQUENCE [LARGE SCALE GENOMIC DNA]</scope>
    <source>
        <strain evidence="3 4">Dm28c</strain>
    </source>
</reference>
<evidence type="ECO:0000313" key="3">
    <source>
        <dbReference type="EMBL" id="ESS61733.1"/>
    </source>
</evidence>
<feature type="chain" id="PRO_5004731458" description="Mucin TcMUCII" evidence="2">
    <location>
        <begin position="21"/>
        <end position="268"/>
    </location>
</feature>
<keyword evidence="1" id="KW-0812">Transmembrane</keyword>
<name>V5BBH1_TRYCR</name>
<dbReference type="VEuPathDB" id="TriTrypDB:TCDM_10653"/>
<gene>
    <name evidence="3" type="ORF">TCDM_10653</name>
</gene>
<dbReference type="EMBL" id="AYLP01000248">
    <property type="protein sequence ID" value="ESS61733.1"/>
    <property type="molecule type" value="Genomic_DNA"/>
</dbReference>
<proteinExistence type="predicted"/>
<evidence type="ECO:0000256" key="2">
    <source>
        <dbReference type="SAM" id="SignalP"/>
    </source>
</evidence>
<dbReference type="Proteomes" id="UP000017861">
    <property type="component" value="Unassembled WGS sequence"/>
</dbReference>
<feature type="signal peptide" evidence="2">
    <location>
        <begin position="1"/>
        <end position="20"/>
    </location>
</feature>
<evidence type="ECO:0000256" key="1">
    <source>
        <dbReference type="SAM" id="Phobius"/>
    </source>
</evidence>
<evidence type="ECO:0008006" key="5">
    <source>
        <dbReference type="Google" id="ProtNLM"/>
    </source>
</evidence>